<comment type="caution">
    <text evidence="2">The sequence shown here is derived from an EMBL/GenBank/DDBJ whole genome shotgun (WGS) entry which is preliminary data.</text>
</comment>
<protein>
    <recommendedName>
        <fullName evidence="4">DUF3341 domain-containing protein</fullName>
    </recommendedName>
</protein>
<dbReference type="AlphaFoldDB" id="A0A149VZB9"/>
<dbReference type="STRING" id="1789004.FEMY_09450"/>
<dbReference type="Proteomes" id="UP000075653">
    <property type="component" value="Unassembled WGS sequence"/>
</dbReference>
<gene>
    <name evidence="2" type="ORF">FEMY_09450</name>
</gene>
<sequence length="175" mass="19094">MKKSHTLALYADMDEAANAIRELKSSGVSGFRMEDVVVKSPIDHPELSELLGPRPVYIQWFTLLGVLLGPTTGLVLIASAQASFIYQIRGGRPVVPLPPDMVLTYELFILSGVLMTVLATFVAMKLPGNRSPLYNASVSEDKIGILVKADPQSIPQINEILGRHKPLEIMGDQAR</sequence>
<proteinExistence type="predicted"/>
<dbReference type="Pfam" id="PF11821">
    <property type="entry name" value="ActD"/>
    <property type="match status" value="1"/>
</dbReference>
<dbReference type="RefSeq" id="WP_062187828.1">
    <property type="nucleotide sequence ID" value="NZ_LRRD01000013.1"/>
</dbReference>
<reference evidence="2 3" key="1">
    <citation type="submission" date="2016-01" db="EMBL/GenBank/DDBJ databases">
        <title>Genome sequence of the acidophilic iron oxidising Ferrovum strain Z-31.</title>
        <authorList>
            <person name="Poehlein A."/>
            <person name="Ullrich S.R."/>
            <person name="Schloemann M."/>
            <person name="Muehling M."/>
            <person name="Daniel R."/>
        </authorList>
    </citation>
    <scope>NUCLEOTIDE SEQUENCE [LARGE SCALE GENOMIC DNA]</scope>
    <source>
        <strain evidence="2 3">Z-31</strain>
    </source>
</reference>
<accession>A0A149VZB9</accession>
<evidence type="ECO:0008006" key="4">
    <source>
        <dbReference type="Google" id="ProtNLM"/>
    </source>
</evidence>
<evidence type="ECO:0000313" key="3">
    <source>
        <dbReference type="Proteomes" id="UP000075653"/>
    </source>
</evidence>
<evidence type="ECO:0000313" key="2">
    <source>
        <dbReference type="EMBL" id="KXW58546.1"/>
    </source>
</evidence>
<organism evidence="2 3">
    <name type="scientific">Ferrovum myxofaciens</name>
    <dbReference type="NCBI Taxonomy" id="416213"/>
    <lineage>
        <taxon>Bacteria</taxon>
        <taxon>Pseudomonadati</taxon>
        <taxon>Pseudomonadota</taxon>
        <taxon>Betaproteobacteria</taxon>
        <taxon>Ferrovales</taxon>
        <taxon>Ferrovaceae</taxon>
        <taxon>Ferrovum</taxon>
    </lineage>
</organism>
<keyword evidence="1" id="KW-1133">Transmembrane helix</keyword>
<feature type="transmembrane region" description="Helical" evidence="1">
    <location>
        <begin position="102"/>
        <end position="124"/>
    </location>
</feature>
<evidence type="ECO:0000256" key="1">
    <source>
        <dbReference type="SAM" id="Phobius"/>
    </source>
</evidence>
<keyword evidence="1" id="KW-0472">Membrane</keyword>
<keyword evidence="1" id="KW-0812">Transmembrane</keyword>
<name>A0A149VZB9_9PROT</name>
<keyword evidence="3" id="KW-1185">Reference proteome</keyword>
<dbReference type="InterPro" id="IPR021776">
    <property type="entry name" value="ActD"/>
</dbReference>
<dbReference type="PATRIC" id="fig|1789004.3.peg.960"/>
<dbReference type="EMBL" id="LRRD01000013">
    <property type="protein sequence ID" value="KXW58546.1"/>
    <property type="molecule type" value="Genomic_DNA"/>
</dbReference>
<feature type="transmembrane region" description="Helical" evidence="1">
    <location>
        <begin position="60"/>
        <end position="82"/>
    </location>
</feature>